<feature type="domain" description="NADP-dependent oxidoreductase" evidence="4">
    <location>
        <begin position="25"/>
        <end position="260"/>
    </location>
</feature>
<accession>A0A975XYP1</accession>
<evidence type="ECO:0000256" key="1">
    <source>
        <dbReference type="ARBA" id="ARBA00007905"/>
    </source>
</evidence>
<dbReference type="PANTHER" id="PTHR43827">
    <property type="entry name" value="2,5-DIKETO-D-GLUCONIC ACID REDUCTASE"/>
    <property type="match status" value="1"/>
</dbReference>
<dbReference type="PROSITE" id="PS00062">
    <property type="entry name" value="ALDOKETO_REDUCTASE_2"/>
    <property type="match status" value="1"/>
</dbReference>
<sequence length="264" mass="28327">MSEHTTPHLPTDSVTLTSGAAMPLLGFGTWQIKGSQATDAAAAALEAGYRHLDTATVYGNEGEVGKALAESGVARDDVFVTTKCPPSKPGLATLRESLDLLGTDHVDLWLIHWPGSDGDVALWKDFVAAREGGLARDIGVSNFDAAMIDRLTSETGVTPAVNQIEWSPLLHDRDVVEQHRSRGVVLEGYSALRGGTLEHPVIVEIADRLGRTPAQVIVRWHLQHGIVVIPKSRQADRIRSNADVGDFELTVADLRAIDALGPNP</sequence>
<name>A0A975XYP1_9ACTN</name>
<keyword evidence="6" id="KW-1185">Reference proteome</keyword>
<evidence type="ECO:0000256" key="2">
    <source>
        <dbReference type="ARBA" id="ARBA00022857"/>
    </source>
</evidence>
<gene>
    <name evidence="5" type="ORF">KRR39_13120</name>
</gene>
<dbReference type="InterPro" id="IPR020471">
    <property type="entry name" value="AKR"/>
</dbReference>
<dbReference type="PIRSF" id="PIRSF000097">
    <property type="entry name" value="AKR"/>
    <property type="match status" value="1"/>
</dbReference>
<dbReference type="Proteomes" id="UP000683575">
    <property type="component" value="Chromosome"/>
</dbReference>
<protein>
    <submittedName>
        <fullName evidence="5">Aldo/keto reductase</fullName>
    </submittedName>
</protein>
<dbReference type="GO" id="GO:0016616">
    <property type="term" value="F:oxidoreductase activity, acting on the CH-OH group of donors, NAD or NADP as acceptor"/>
    <property type="evidence" value="ECO:0007669"/>
    <property type="project" value="UniProtKB-ARBA"/>
</dbReference>
<evidence type="ECO:0000256" key="3">
    <source>
        <dbReference type="ARBA" id="ARBA00023002"/>
    </source>
</evidence>
<proteinExistence type="inferred from homology"/>
<keyword evidence="2" id="KW-0521">NADP</keyword>
<dbReference type="EMBL" id="CP077062">
    <property type="protein sequence ID" value="QWZ06518.1"/>
    <property type="molecule type" value="Genomic_DNA"/>
</dbReference>
<dbReference type="InterPro" id="IPR018170">
    <property type="entry name" value="Aldo/ket_reductase_CS"/>
</dbReference>
<dbReference type="PROSITE" id="PS00063">
    <property type="entry name" value="ALDOKETO_REDUCTASE_3"/>
    <property type="match status" value="1"/>
</dbReference>
<dbReference type="InterPro" id="IPR023210">
    <property type="entry name" value="NADP_OxRdtase_dom"/>
</dbReference>
<evidence type="ECO:0000313" key="6">
    <source>
        <dbReference type="Proteomes" id="UP000683575"/>
    </source>
</evidence>
<dbReference type="FunFam" id="3.20.20.100:FF:000002">
    <property type="entry name" value="2,5-diketo-D-gluconic acid reductase A"/>
    <property type="match status" value="1"/>
</dbReference>
<dbReference type="KEGG" id="nps:KRR39_13120"/>
<dbReference type="PROSITE" id="PS00798">
    <property type="entry name" value="ALDOKETO_REDUCTASE_1"/>
    <property type="match status" value="1"/>
</dbReference>
<dbReference type="Pfam" id="PF00248">
    <property type="entry name" value="Aldo_ket_red"/>
    <property type="match status" value="1"/>
</dbReference>
<reference evidence="5" key="1">
    <citation type="submission" date="2021-06" db="EMBL/GenBank/DDBJ databases">
        <title>Complete genome sequence of Nocardioides sp. G188.</title>
        <authorList>
            <person name="Im W.-T."/>
        </authorList>
    </citation>
    <scope>NUCLEOTIDE SEQUENCE</scope>
    <source>
        <strain evidence="5">G188</strain>
    </source>
</reference>
<dbReference type="PANTHER" id="PTHR43827:SF3">
    <property type="entry name" value="NADP-DEPENDENT OXIDOREDUCTASE DOMAIN-CONTAINING PROTEIN"/>
    <property type="match status" value="1"/>
</dbReference>
<evidence type="ECO:0000313" key="5">
    <source>
        <dbReference type="EMBL" id="QWZ06518.1"/>
    </source>
</evidence>
<dbReference type="RefSeq" id="WP_216937488.1">
    <property type="nucleotide sequence ID" value="NZ_CP077062.1"/>
</dbReference>
<organism evidence="5 6">
    <name type="scientific">Nocardioides panacis</name>
    <dbReference type="NCBI Taxonomy" id="2849501"/>
    <lineage>
        <taxon>Bacteria</taxon>
        <taxon>Bacillati</taxon>
        <taxon>Actinomycetota</taxon>
        <taxon>Actinomycetes</taxon>
        <taxon>Propionibacteriales</taxon>
        <taxon>Nocardioidaceae</taxon>
        <taxon>Nocardioides</taxon>
    </lineage>
</organism>
<dbReference type="CDD" id="cd19071">
    <property type="entry name" value="AKR_AKR1-5-like"/>
    <property type="match status" value="1"/>
</dbReference>
<keyword evidence="3" id="KW-0560">Oxidoreductase</keyword>
<dbReference type="AlphaFoldDB" id="A0A975XYP1"/>
<evidence type="ECO:0000259" key="4">
    <source>
        <dbReference type="Pfam" id="PF00248"/>
    </source>
</evidence>
<comment type="similarity">
    <text evidence="1">Belongs to the aldo/keto reductase family.</text>
</comment>